<evidence type="ECO:0000313" key="1">
    <source>
        <dbReference type="EMBL" id="KKL86549.1"/>
    </source>
</evidence>
<dbReference type="AlphaFoldDB" id="A0A0F9FJI2"/>
<proteinExistence type="predicted"/>
<dbReference type="EMBL" id="LAZR01021083">
    <property type="protein sequence ID" value="KKL86549.1"/>
    <property type="molecule type" value="Genomic_DNA"/>
</dbReference>
<accession>A0A0F9FJI2</accession>
<dbReference type="Pfam" id="PF21840">
    <property type="entry name" value="DUF6899"/>
    <property type="match status" value="1"/>
</dbReference>
<name>A0A0F9FJI2_9ZZZZ</name>
<sequence>MPHIKDIDRDLYDTTLKNPAPNPGVLNYQLTLVIIEYLRVHGLKYKTCNDIVGALTNCLHEFQRQVQDPYEDEKIAENGNVYAAMVTPPVV</sequence>
<gene>
    <name evidence="1" type="ORF">LCGC14_1943630</name>
</gene>
<dbReference type="InterPro" id="IPR054194">
    <property type="entry name" value="DUF6899"/>
</dbReference>
<comment type="caution">
    <text evidence="1">The sequence shown here is derived from an EMBL/GenBank/DDBJ whole genome shotgun (WGS) entry which is preliminary data.</text>
</comment>
<reference evidence="1" key="1">
    <citation type="journal article" date="2015" name="Nature">
        <title>Complex archaea that bridge the gap between prokaryotes and eukaryotes.</title>
        <authorList>
            <person name="Spang A."/>
            <person name="Saw J.H."/>
            <person name="Jorgensen S.L."/>
            <person name="Zaremba-Niedzwiedzka K."/>
            <person name="Martijn J."/>
            <person name="Lind A.E."/>
            <person name="van Eijk R."/>
            <person name="Schleper C."/>
            <person name="Guy L."/>
            <person name="Ettema T.J."/>
        </authorList>
    </citation>
    <scope>NUCLEOTIDE SEQUENCE</scope>
</reference>
<protein>
    <submittedName>
        <fullName evidence="1">Uncharacterized protein</fullName>
    </submittedName>
</protein>
<organism evidence="1">
    <name type="scientific">marine sediment metagenome</name>
    <dbReference type="NCBI Taxonomy" id="412755"/>
    <lineage>
        <taxon>unclassified sequences</taxon>
        <taxon>metagenomes</taxon>
        <taxon>ecological metagenomes</taxon>
    </lineage>
</organism>